<dbReference type="InterPro" id="IPR014031">
    <property type="entry name" value="Ketoacyl_synth_C"/>
</dbReference>
<feature type="domain" description="Ketosynthase family 3 (KS3)" evidence="12">
    <location>
        <begin position="5061"/>
        <end position="5482"/>
    </location>
</feature>
<gene>
    <name evidence="14" type="ORF">E1161_16605</name>
</gene>
<dbReference type="PANTHER" id="PTHR43775">
    <property type="entry name" value="FATTY ACID SYNTHASE"/>
    <property type="match status" value="1"/>
</dbReference>
<dbReference type="InterPro" id="IPR020807">
    <property type="entry name" value="PKS_DH"/>
</dbReference>
<dbReference type="InterPro" id="IPR014030">
    <property type="entry name" value="Ketoacyl_synth_N"/>
</dbReference>
<feature type="active site" description="Proton donor; for dehydratase activity" evidence="10">
    <location>
        <position position="1064"/>
    </location>
</feature>
<dbReference type="PROSITE" id="PS00606">
    <property type="entry name" value="KS3_1"/>
    <property type="match status" value="4"/>
</dbReference>
<dbReference type="GO" id="GO:0006633">
    <property type="term" value="P:fatty acid biosynthetic process"/>
    <property type="evidence" value="ECO:0007669"/>
    <property type="project" value="InterPro"/>
</dbReference>
<keyword evidence="5" id="KW-0808">Transferase</keyword>
<dbReference type="SMART" id="SM00826">
    <property type="entry name" value="PKS_DH"/>
    <property type="match status" value="3"/>
</dbReference>
<dbReference type="InterPro" id="IPR032821">
    <property type="entry name" value="PKS_assoc"/>
</dbReference>
<feature type="domain" description="Carrier" evidence="11">
    <location>
        <begin position="4967"/>
        <end position="5042"/>
    </location>
</feature>
<dbReference type="Pfam" id="PF08659">
    <property type="entry name" value="KR"/>
    <property type="match status" value="4"/>
</dbReference>
<dbReference type="InterPro" id="IPR041618">
    <property type="entry name" value="PKS_DE"/>
</dbReference>
<dbReference type="Pfam" id="PF00550">
    <property type="entry name" value="PP-binding"/>
    <property type="match status" value="4"/>
</dbReference>
<comment type="cofactor">
    <cofactor evidence="1">
        <name>pantetheine 4'-phosphate</name>
        <dbReference type="ChEBI" id="CHEBI:47942"/>
    </cofactor>
</comment>
<dbReference type="CDD" id="cd08956">
    <property type="entry name" value="KR_3_FAS_SDR_x"/>
    <property type="match status" value="3"/>
</dbReference>
<dbReference type="PANTHER" id="PTHR43775:SF51">
    <property type="entry name" value="INACTIVE PHENOLPHTHIOCEROL SYNTHESIS POLYKETIDE SYNTHASE TYPE I PKS1-RELATED"/>
    <property type="match status" value="1"/>
</dbReference>
<dbReference type="RefSeq" id="WP_132624254.1">
    <property type="nucleotide sequence ID" value="NZ_SMKV01000019.1"/>
</dbReference>
<dbReference type="Gene3D" id="3.90.180.10">
    <property type="entry name" value="Medium-chain alcohol dehydrogenases, catalytic domain"/>
    <property type="match status" value="1"/>
</dbReference>
<dbReference type="SMART" id="SM00827">
    <property type="entry name" value="PKS_AT"/>
    <property type="match status" value="4"/>
</dbReference>
<evidence type="ECO:0000259" key="11">
    <source>
        <dbReference type="PROSITE" id="PS50075"/>
    </source>
</evidence>
<dbReference type="SMART" id="SM00825">
    <property type="entry name" value="PKS_KS"/>
    <property type="match status" value="4"/>
</dbReference>
<dbReference type="InterPro" id="IPR016036">
    <property type="entry name" value="Malonyl_transacylase_ACP-bd"/>
</dbReference>
<dbReference type="EMBL" id="SMKV01000019">
    <property type="protein sequence ID" value="TDC91293.1"/>
    <property type="molecule type" value="Genomic_DNA"/>
</dbReference>
<dbReference type="SUPFAM" id="SSF52151">
    <property type="entry name" value="FabD/lysophospholipase-like"/>
    <property type="match status" value="4"/>
</dbReference>
<dbReference type="FunFam" id="3.40.47.10:FF:000019">
    <property type="entry name" value="Polyketide synthase type I"/>
    <property type="match status" value="4"/>
</dbReference>
<dbReference type="GO" id="GO:0031177">
    <property type="term" value="F:phosphopantetheine binding"/>
    <property type="evidence" value="ECO:0007669"/>
    <property type="project" value="InterPro"/>
</dbReference>
<feature type="domain" description="Ketosynthase family 3 (KS3)" evidence="12">
    <location>
        <begin position="3132"/>
        <end position="3546"/>
    </location>
</feature>
<name>A0A4R4URS0_9PSEU</name>
<dbReference type="InterPro" id="IPR057326">
    <property type="entry name" value="KR_dom"/>
</dbReference>
<dbReference type="Pfam" id="PF21089">
    <property type="entry name" value="PKS_DH_N"/>
    <property type="match status" value="2"/>
</dbReference>
<dbReference type="Gene3D" id="1.10.1200.10">
    <property type="entry name" value="ACP-like"/>
    <property type="match status" value="4"/>
</dbReference>
<dbReference type="Pfam" id="PF14765">
    <property type="entry name" value="PS-DH"/>
    <property type="match status" value="2"/>
</dbReference>
<dbReference type="InterPro" id="IPR006162">
    <property type="entry name" value="Ppantetheine_attach_site"/>
</dbReference>
<evidence type="ECO:0000256" key="8">
    <source>
        <dbReference type="ARBA" id="ARBA00023268"/>
    </source>
</evidence>
<dbReference type="GO" id="GO:0004312">
    <property type="term" value="F:fatty acid synthase activity"/>
    <property type="evidence" value="ECO:0007669"/>
    <property type="project" value="TreeGrafter"/>
</dbReference>
<evidence type="ECO:0000313" key="15">
    <source>
        <dbReference type="Proteomes" id="UP000294744"/>
    </source>
</evidence>
<dbReference type="Pfam" id="PF16197">
    <property type="entry name" value="KAsynt_C_assoc"/>
    <property type="match status" value="4"/>
</dbReference>
<evidence type="ECO:0000256" key="3">
    <source>
        <dbReference type="ARBA" id="ARBA00022450"/>
    </source>
</evidence>
<dbReference type="InterPro" id="IPR055123">
    <property type="entry name" value="SpnB-like_Rossmann"/>
</dbReference>
<dbReference type="InterPro" id="IPR020806">
    <property type="entry name" value="PKS_PP-bd"/>
</dbReference>
<proteinExistence type="predicted"/>
<dbReference type="PROSITE" id="PS52019">
    <property type="entry name" value="PKS_MFAS_DH"/>
    <property type="match status" value="2"/>
</dbReference>
<feature type="active site" description="Proton acceptor; for dehydratase activity" evidence="10">
    <location>
        <position position="900"/>
    </location>
</feature>
<feature type="region of interest" description="N-terminal hotdog fold" evidence="10">
    <location>
        <begin position="3961"/>
        <end position="4083"/>
    </location>
</feature>
<dbReference type="CDD" id="cd00833">
    <property type="entry name" value="PKS"/>
    <property type="match status" value="4"/>
</dbReference>
<dbReference type="InterPro" id="IPR013968">
    <property type="entry name" value="PKS_KR"/>
</dbReference>
<dbReference type="PROSITE" id="PS50075">
    <property type="entry name" value="CARRIER"/>
    <property type="match status" value="4"/>
</dbReference>
<dbReference type="Gene3D" id="3.10.129.110">
    <property type="entry name" value="Polyketide synthase dehydratase"/>
    <property type="match status" value="3"/>
</dbReference>
<evidence type="ECO:0000256" key="6">
    <source>
        <dbReference type="ARBA" id="ARBA00022737"/>
    </source>
</evidence>
<dbReference type="InterPro" id="IPR018201">
    <property type="entry name" value="Ketoacyl_synth_AS"/>
</dbReference>
<dbReference type="Proteomes" id="UP000294744">
    <property type="component" value="Unassembled WGS sequence"/>
</dbReference>
<dbReference type="Pfam" id="PF02801">
    <property type="entry name" value="Ketoacyl-synt_C"/>
    <property type="match status" value="4"/>
</dbReference>
<dbReference type="Gene3D" id="3.40.47.10">
    <property type="match status" value="4"/>
</dbReference>
<dbReference type="SMART" id="SM00823">
    <property type="entry name" value="PKS_PP"/>
    <property type="match status" value="4"/>
</dbReference>
<protein>
    <submittedName>
        <fullName evidence="14">SDR family NAD(P)-dependent oxidoreductase</fullName>
    </submittedName>
</protein>
<dbReference type="Pfam" id="PF00109">
    <property type="entry name" value="ketoacyl-synt"/>
    <property type="match status" value="4"/>
</dbReference>
<dbReference type="CDD" id="cd05195">
    <property type="entry name" value="enoyl_red"/>
    <property type="match status" value="1"/>
</dbReference>
<comment type="pathway">
    <text evidence="2">Antibiotic biosynthesis.</text>
</comment>
<dbReference type="InterPro" id="IPR020841">
    <property type="entry name" value="PKS_Beta-ketoAc_synthase_dom"/>
</dbReference>
<dbReference type="SUPFAM" id="SSF47336">
    <property type="entry name" value="ACP-like"/>
    <property type="match status" value="4"/>
</dbReference>
<evidence type="ECO:0000256" key="4">
    <source>
        <dbReference type="ARBA" id="ARBA00022553"/>
    </source>
</evidence>
<feature type="active site" description="Proton donor; for dehydratase activity" evidence="10">
    <location>
        <position position="4155"/>
    </location>
</feature>
<dbReference type="InterPro" id="IPR049552">
    <property type="entry name" value="PKS_DH_N"/>
</dbReference>
<keyword evidence="8" id="KW-0511">Multifunctional enzyme</keyword>
<feature type="domain" description="Carrier" evidence="11">
    <location>
        <begin position="6603"/>
        <end position="6678"/>
    </location>
</feature>
<dbReference type="Pfam" id="PF08240">
    <property type="entry name" value="ADH_N"/>
    <property type="match status" value="1"/>
</dbReference>
<evidence type="ECO:0000256" key="5">
    <source>
        <dbReference type="ARBA" id="ARBA00022679"/>
    </source>
</evidence>
<feature type="domain" description="Ketosynthase family 3 (KS3)" evidence="12">
    <location>
        <begin position="34"/>
        <end position="458"/>
    </location>
</feature>
<reference evidence="14 15" key="1">
    <citation type="submission" date="2019-03" db="EMBL/GenBank/DDBJ databases">
        <title>Draft genome sequences of novel Actinobacteria.</title>
        <authorList>
            <person name="Sahin N."/>
            <person name="Ay H."/>
            <person name="Saygin H."/>
        </authorList>
    </citation>
    <scope>NUCLEOTIDE SEQUENCE [LARGE SCALE GENOMIC DNA]</scope>
    <source>
        <strain evidence="14 15">16K404</strain>
    </source>
</reference>
<feature type="domain" description="Carrier" evidence="11">
    <location>
        <begin position="1579"/>
        <end position="1654"/>
    </location>
</feature>
<dbReference type="Pfam" id="PF22953">
    <property type="entry name" value="SpnB_Rossmann"/>
    <property type="match status" value="3"/>
</dbReference>
<keyword evidence="4" id="KW-0597">Phosphoprotein</keyword>
<evidence type="ECO:0000256" key="10">
    <source>
        <dbReference type="PROSITE-ProRule" id="PRU01363"/>
    </source>
</evidence>
<evidence type="ECO:0000256" key="2">
    <source>
        <dbReference type="ARBA" id="ARBA00004792"/>
    </source>
</evidence>
<dbReference type="FunFam" id="1.10.1200.10:FF:000007">
    <property type="entry name" value="Probable polyketide synthase pks17"/>
    <property type="match status" value="4"/>
</dbReference>
<dbReference type="OrthoDB" id="9778690at2"/>
<feature type="domain" description="PKS/mFAS DH" evidence="13">
    <location>
        <begin position="868"/>
        <end position="1179"/>
    </location>
</feature>
<dbReference type="SMART" id="SM00829">
    <property type="entry name" value="PKS_ER"/>
    <property type="match status" value="1"/>
</dbReference>
<feature type="region of interest" description="C-terminal hotdog fold" evidence="10">
    <location>
        <begin position="4095"/>
        <end position="4229"/>
    </location>
</feature>
<dbReference type="SMART" id="SM01294">
    <property type="entry name" value="PKS_PP_betabranch"/>
    <property type="match status" value="4"/>
</dbReference>
<keyword evidence="3" id="KW-0596">Phosphopantetheine</keyword>
<dbReference type="PROSITE" id="PS00012">
    <property type="entry name" value="PHOSPHOPANTETHEINE"/>
    <property type="match status" value="4"/>
</dbReference>
<comment type="caution">
    <text evidence="14">The sequence shown here is derived from an EMBL/GenBank/DDBJ whole genome shotgun (WGS) entry which is preliminary data.</text>
</comment>
<evidence type="ECO:0000256" key="7">
    <source>
        <dbReference type="ARBA" id="ARBA00023194"/>
    </source>
</evidence>
<dbReference type="InterPro" id="IPR036736">
    <property type="entry name" value="ACP-like_sf"/>
</dbReference>
<dbReference type="Gene3D" id="3.30.70.250">
    <property type="entry name" value="Malonyl-CoA ACP transacylase, ACP-binding"/>
    <property type="match status" value="1"/>
</dbReference>
<dbReference type="InterPro" id="IPR049900">
    <property type="entry name" value="PKS_mFAS_DH"/>
</dbReference>
<feature type="region of interest" description="C-terminal hotdog fold" evidence="10">
    <location>
        <begin position="1002"/>
        <end position="1179"/>
    </location>
</feature>
<dbReference type="GO" id="GO:0016491">
    <property type="term" value="F:oxidoreductase activity"/>
    <property type="evidence" value="ECO:0007669"/>
    <property type="project" value="InterPro"/>
</dbReference>
<dbReference type="InterPro" id="IPR014043">
    <property type="entry name" value="Acyl_transferase_dom"/>
</dbReference>
<dbReference type="GO" id="GO:0033068">
    <property type="term" value="P:macrolide biosynthetic process"/>
    <property type="evidence" value="ECO:0007669"/>
    <property type="project" value="UniProtKB-ARBA"/>
</dbReference>
<dbReference type="SUPFAM" id="SSF53901">
    <property type="entry name" value="Thiolase-like"/>
    <property type="match status" value="4"/>
</dbReference>
<dbReference type="InterPro" id="IPR036291">
    <property type="entry name" value="NAD(P)-bd_dom_sf"/>
</dbReference>
<dbReference type="Gene3D" id="3.30.70.3290">
    <property type="match status" value="4"/>
</dbReference>
<keyword evidence="9" id="KW-0012">Acyltransferase</keyword>
<organism evidence="14 15">
    <name type="scientific">Saccharopolyspora aridisoli</name>
    <dbReference type="NCBI Taxonomy" id="2530385"/>
    <lineage>
        <taxon>Bacteria</taxon>
        <taxon>Bacillati</taxon>
        <taxon>Actinomycetota</taxon>
        <taxon>Actinomycetes</taxon>
        <taxon>Pseudonocardiales</taxon>
        <taxon>Pseudonocardiaceae</taxon>
        <taxon>Saccharopolyspora</taxon>
    </lineage>
</organism>
<dbReference type="InterPro" id="IPR042104">
    <property type="entry name" value="PKS_dehydratase_sf"/>
</dbReference>
<dbReference type="CDD" id="cd08952">
    <property type="entry name" value="KR_1_SDR_x"/>
    <property type="match status" value="1"/>
</dbReference>
<sequence>MNDSSEKVVEALRAAVKETDRLRRQNRQLVAAATEPVAIVGMACRYPGGVESPDDLWELVSSGRDATSDLPTDRGWDVGALGGAGVDERGTTISVRGGFLPGIADFDPGFFGISPREALTMDPQQRLLLETSWEAIEDAGIDPTSLRGSRTGVFVGTNGQDYQHLLIRSVSDATGDIGTGIAASAESGRVSYELGLEGPTATIDTACSSSLVSLHFATHALRAGECGLALAGGVNVMCTPGSLVEFSRQGGLAPDGRCKAFSDDADGTGWSEGVGMLVLERLSDAERNGHPVLAVVRGSAVNSDGASNGFTAPNGRAQQRIIRQALDQAGLVPSDVDVVEAHGTGTPLGDPIEARSLLATYGQERETPLLVGTIKSNLGHTQAAAGVAGVIKVVMGMRHGVVPRTLHVSEPSSHVDWSAGAAELVTSSVEWPSSERPARAGVSSFGVSGTNAHVILEGPGEVEPAAAEEPPGLVPLLVSAKSEAALDRQVERVRAVEGNPLDIGYSLATGRAVFEHRAVLLDGAEVARGEARRRSLAVLFSGQGSQRLGMGRELYERFPVFAEALDEVFEHLDPRLRDIMWASDAHPLKETEHAQPALFAIEVALYRLVESFGVVPAQLVGHSVGEIAAAHVAGVLSLADAAALVSARARLMQALPERGVMVAVQAAESEVLPHLSGRVSIAAVNGPASVVIAGAEDEVLRVAAAWKSRRLEVSHAFHSPLMDPVVDEFRTAISGLTFRQPRIPVVASGDVTSPEFWVRHVRETVRFADNVAAVGEATFLELGPDGVLSALVDDAVPALRENRDEETAFLTALARLHVSGVEVDWSSSYAGGRRVDLPTYPFEHQRFWPAVSVSAGDPSGLGLSSADHPLLGAAMAVAGSDELILTGNLSLAAHPWLADHVVDDRALFPASAVLELASYAADRIGCDRVEELTRVAPLVLPDDAPMQVQLRVGEPDESGHRELRLHARPAEESEWLLHAVGVLGTGERGAAFDAAQWPPRGATVVDIDGFYDGSAEVALGPVFRGLRAVWRRACPEGAEIFAEVALPDEVSDARAFGLHPALLDAALHAASFLGVEGVPTDWKGVSLHASGASVLHVRLSVTEGGVSIAAADVTGAPVVSAEAVLAPLPELARWADPSSLFRLDWVPQPVERVALGDWALLGEDVFGLGFPAVESLPDEAPEAVVVPLSGGAEPERAHELVTDVLGLVQEWLADQRFADSAMVFLARGAVSGEDPAAAAAWGLVRAAQTENPGRFLLVDLDDSDESAAVLPGLPALLDEGETQVVVRAGEARVGRLARSAQHEGAAPTWDPDGTVLITGGTGGLGALLARHLVAERGARKLLLVSRRGLDAPGARELQADLVQRGAEVEVAACDVADRDALAALLAPVRLTAVVHTAGVLDDGVIGSLNPQRLRTVLRPKVDAAWHLHELTRDQDLAAFVLYSSVSGVMGAAGQGNYAAANSYLDGLAAHRRGLGLPALSLAWGAWEAEAGMTSTVDDLRRMPRLPVEQGLALFDAAVASDESLLVPLATGARPAAGDVPVILRGLTRPGRRVAASGRGGEAGGLAQQLSGLRGEDRLRHVTDVVRTEAARVLGHASGADVRPDEEFRALGFDSLTAIELRNRLAPATGLNLPATLTFDHPTPRELAERLLADLLGGGGQLDLAPQHAETTEDPIVIVGMSCRFPGGVRSPEDFWRLLADGTDAISGFPTDRGWEHDPLADGATAQGGFLDGAADFDPGFFGVSPREAVAMDPQQRQLLEVAWEAVERTGIDAVGLRGSSTGVFVGTNGQDYTHLVLRSREEVMGHSSTGLAAAVISGRLSYALGLEGPALTVDTACSSSLVALHLAAQSLRSGESSLALVGGVTVMSTPMNFAGFNAQGGLAPDARCRAFSDDTGGTGWSEGVGVLVVERRSDAERNGHRILATVLGSAVNQDGASNGLTAPNGPAQQRVIRQALANAGLEPSDVDAVEAHGTGTTLGDPIEAQALIATYGREREHPLLLGAVKSNLGHTQAAAGVAGVIKMVLAMRHGVVPKTLHVAEPSSHVDWSAGTVELATGPTPWVEVNRPRRSGVSSFGLSGTNAHVILECDPAEDVEIEGQEPAGQVPLLVSAKSEAALDEQVERVLATEGNPLDIGHSLFAHRSAFEHRSVLLDGVEVARGVVGEPSPAVLFSGQGSQRLGMGRRLHARFPVFAAALDEVLGHLDASVAEVMWGEDADLLDATGHSQPALFAIEVALYRLVESFGVRPRWIAGHSIGEIAAAHVAGVLSLEDAAALVSARADLMQALPTGGAMVAVNATEQELLPLLTSETSIAAINGPDSAVISGAEDAVVEIAERFAEQGRKTTRLRVSHAFHSPLMDPMLDDFRAAISGLTFNEPRIPVVTTGDVTSPEHWVRHVRETVRFADNVASLRESGATTLLELGPGGVLAAMVDGAVAALRGDRGEETAFLTALARLHVSGVEVDWSPVYAGGRSVDLPTYAFQHERFWPEIAGTATSEPVDDALWSAVESEDLGSVAATLELDEETVAAVVPALSAWRSRRKAQSVVDSWRHRETWHPLTGLAPDRSGRSLLVVPRRIRDEPWVSAVLAALEPDVTRVEVDSADRDHLADRIAAADGQFTSVVSLLALDDPGDLTPVVGTAALVQALGQLGSTAPLWTVTRGAVSVGRSDFVTSTWQAGVWGLGRVAALEHPRRWGGLVDLPERVVDERAAARLAAVIGGASGEDQVAIRAAGVFGRRIVPASRAADVPEWEPSGTVLITGGTGALGAHVARDLAHRGAERIVLLSRRGPDAPGAAELRDELRGFGVDASLVACDAADRDSVAEVLSGLPEVTAVVHAAGVLDDGVLDGLTPDRFVEVFRAKVGSALVLDELTRELDLTAFVLFSSTTAAVGNPGQANDAAANAALDAIAQQRRAAGLAATSISWGAWLGDGMAVGAGASEQIRQLGASTLDPELAVTALRSAVADSAPTVVIADLNRPQVLSALLRLRPSPVLSDLPGARDVLAELATTRGDGEAAGAELRRSLRGTHAADRVEVVLDVVLGHAAGALGHADADVISADKAFRDLGFDSLTAVDLRNRLTEVTGLALPTGLVFDHPTPRGLAEFLTAELLGGDDDVEDAPSGTPEALPRGGTDDIAIVGMACHYSGGVDSPEDLWRMLVEGRDAIGDFPTDRGWDLASMTSSTGKGGFLDGVADFDPEFFGISPREALAMDPQQRLLLETSWEAFERAGVDPTSLRGSRTGVFVGTNGQDYQQVVMAANEDLEGHASTGLAASVLSGRLSYVLGLEGPAVTLDTACSSALVAMHQAAQALRGNECSLALAGGVSVLATPTSFGGFSLQGGIAQDGRCKAFSDDADGTGWSEGVGLLVLERLSDAERNRHQVLAVLRGSAVNQDGASNGLTAPNGPSQQRVIRDALASARLAPSEVDAVEAHGTGTTLGDPIEAGALVASYDRDREHPLLIGSVKSNLGHSQAAAGASGVIKVVMAMRNGLLPKTLHVSEPSSRIDWSGGIELLTEATAWPVEDRPRRAGVSSFGMSGTNAHVILESVAVDQRPAVEHAGPAPWPISAKSEEALDEQVERVRAIEDHPLDVGYSLATGRATFEHRAVLLDGAEVARGVAADGPLAVLFSGQGSQRLGMGRELHERFPVFAEALDSVLLHLDPQLREVMWGDDAELLNRTGHTQPALFAIEVALYRLAESFGIRARYLAGHSVGEIAAAHVAGVLSLEDAATLVTARASLMQALPSGGAMVAVQASEDEVLPHLTEQVSIAAVNGPASVVIAGAEAEVLRIAERWESRRLEVSHAFHSPLMDPVLADFRAAISGLTFNEPEIPVVTTGDVTSSEHWVRHVRDAVRFADSVESLRESGATRFLELGPDGVLSAMVPGAHPMLREGRSEQVAVATALGRLHVEGVRVDWSAWFAGTGARQVDLPTYPFQHERLWPRTSAVGRADARSFGLDRAGHPLLSAAVAVAGTEELVLSGRLSVSTHPWLADHVVGGAVLFPGTGFLDFALRAGDMVGCDRVDGLSIVVPLVLGEREAVDVQVRVQEPDDSDRRAVSIHSRPADTEEWTKHAGGVLVQGAHTAEFDAGEWPPTGADELDLEDFYATLVDGGLGYGPVFQGLRAAWRRDSDVFVEVALPESVEDASSFGVHPALLDASLHAIAFVDGAGQGLPFAWDGASLHAVGASRLRVRLSPAGRTGVSVAAVDVEGKPVMSVSSLIVRTPSTDQPTTAKPAEDPLYRVEWVPVPVDDAVDGPKVDLVEISGGMNPGSAHAETERVLEMLQQARKPIVFVTRGAVSVDGEQITDLGAASVWGLVRSAQAEQPGRFQLIDLDSDATVTPGMFGTREPQLVVRDGNAYAARLTRLSSGGGLVPPAGVPWRLDIEKRGSIDDLELAPYPEVMEPPAGRQVRVAIRSAGVNFRDVLNALGMYPGEAGKLGNEAAGVVVGTGPDATDLRVGDRVFGMLPGGFGPLGVVDERHLARVPDGWSFEVAASVPLVFLTAHHALVDLADLRPGEKLLVHAGAGGVGMAAIQIAQHLGAEVFATASEGKWDVLRGLGLADDHIASSRTVEFEQRFAQGVDVVLNALSGEFIDASLRLLGDGGRFLEMGKTDLRDPAELPGIQYQAFDLGWVHPDRIQEMLTELLGLFGDGVLEPLPIASWDVRRAREAFRFMSRAKHIGKIVLSVPESWDPEGTVLITGGTGGLGAELARHLVVSRGVRHLLLLSRRGPDAPGAAELRDELAEHGADVVIKACDLSDRDSLAQVLSEVDRPLTAVVHASGVLDDGAIGSLTPERLHKVLRPKADAAWHLHELTRDQDLTAFVLYSSVSGLLGTPGQGNYAAGNSFLDALAAHRRSLGLPAVSLAWAAWASNLGMTSTMDARQLQRLEKSALPPLPVEVGLALFDVATAVDEPLVVPAQIKTGALDGMLPPMLQGLVRGGRRAAAPGTESAGAASRLQAVPPAQRARALADLVCGEAAAVLGHSSGDTIEEDKEFRQLGFDSLTSVELGNRLGTATGLTLPATLVFDYPTPQEVGEFLLGELFGSEPELDDDFTTGADVRDDPIAIVGLSCRFPGGADSPEALWELLAEGRDAIGPFPQDRGWDLDALTGDGPGHSATDRGGFISGIADFDPAFFGISPREAVSMDPHQRLTLELSWEALERAGIDPVSLRGSRTGVFVGASGQDYAHLVLGSQMSMAGYSGTGTSPSIISGRLSYVFGLEGPAMTIDTACSSALVALHVAMQALRNGECSLALAGGVQLMSTPGAFMEFTQQGGLAFDGRCKPFSDSADGTAWSEGIGVLVVERLSDAERNGHEVLAVLRGSAVNQDGASNGLTAPNGPSQQRVIRQALASAGLEAADVDAVEAHGTGTTLGDPIEAQALLATYGQDRERPLLLGSVKSNIGHTQAAAGIAGVIKVVMALRNGVLPQTLHVTEPSTHVDWSAGTVRLLTGATEWPSVDRPARAGVSSFGISGTNAHVILEGVTTDPSRPDGEQRSRAVPAPWVVSAKNCAALDSQIERLRSAEHDPVDVAYSLLRRSAFEHRAVLLDGVEVARGEARRRSLAVLFSGQGSQRLGMGRELYERFPVFAEALDDVLARLDPQLRDVIWGDDADALDGTGSTQPALFAVEVALYRLAGSFGVVPDFVGGHSVGEITAAHVAGVLSLADACALVSARAELMQALPGGGAMAAIQADEDEVAAHLTEQVSIAAVNAPGSVVISGAETAVLDIADRFARGDRRTRRLPVSHAFHSPLVEPMLEDFRAVVAELSFAEPQIPVVSTLSGQLAGSDELRSPEHWVRHVRESVRFADGIAALEAAGADAFLEIGPDGVLSTLVDGCVPMLRRDRDERACVLTALARLFVTGVGVDWEQLFAGGGAQRVDLPTYPFQHERYWPTPAEVTGDAGGLGLAPAEHPLLGAVMEVAGSEAVAFTNRLSAAVPEADSLNLAFAAAEHVGCGLVEELTVVEPLAPGVVQVWVDPADDAGRRRLTVHCRQSDDQPWRRHASGFLAQGGTAAGGIAEQWPPQGAAPVEVPDPEHVPAAWRLGDDVYAEVVLPEDSDAVAYGVHPALLTTALGAAAEDDRVALEWRGASLHAVGATALRVRMAVRGDSVGLVAVDPGGAPVLTVESAVLHAPIAAAARRDPLLRLDWVPAQVHGSGEDARWAVLGQDEIGAVVALEKAGHQVVPASSLAEVAADDQPADVVLVPLSGGADGAEAAHDAAARALRVLQEWSADDRSTRSRLVFATSGAVSGDDLGAATAWGLVRSAQSENPGTFLLVDLDEPETSASSLPLVPELLDSGETQVLLRDGAALVGRLVRTTDDVEPRSWDPEGTVLITGGTGGLGAELARHLVVRRGAKHLLLVSRRGLEAAGAAELRDELTAHGAEVGVASCDIADRDALTQLLSSLERPLTAVVHTAGVLDDGIVGSLTPERLDAVLRPKVDGAWNLHEATRELDLAAFVLYSSVAGVIGSAGQGNYAAANAFLDALAAHRRRRGLVATALAWGPWTAEVGMTSGLADGSANRIGRSDMPPLSIEHGLALFDEATGRDDALLVAARISTGRSQGPVAAVLRGLLRGGKRVAAGRSDADLADSLAELDAEERMRHLVGLVRGHAAGVLGHGSPEAIKPDEEFRQLGFDSLTAVELRNSLSTASGRRLPSTLVFDHPTPTELAEFLAEELFGGGEDEAARLLGELDRLESLLAASGPEEMARSGAAARLRNLLAQYGGSGANTEEAAVTERIQAASTDEVLAFIDNELGRDAER</sequence>
<dbReference type="SUPFAM" id="SSF50129">
    <property type="entry name" value="GroES-like"/>
    <property type="match status" value="1"/>
</dbReference>
<dbReference type="NCBIfam" id="NF045894">
    <property type="entry name" value="PKS_plus_SDR"/>
    <property type="match status" value="1"/>
</dbReference>
<feature type="region of interest" description="N-terminal hotdog fold" evidence="10">
    <location>
        <begin position="868"/>
        <end position="990"/>
    </location>
</feature>
<evidence type="ECO:0000259" key="13">
    <source>
        <dbReference type="PROSITE" id="PS52019"/>
    </source>
</evidence>
<dbReference type="InterPro" id="IPR001227">
    <property type="entry name" value="Ac_transferase_dom_sf"/>
</dbReference>
<evidence type="ECO:0000256" key="1">
    <source>
        <dbReference type="ARBA" id="ARBA00001957"/>
    </source>
</evidence>
<dbReference type="InterPro" id="IPR049551">
    <property type="entry name" value="PKS_DH_C"/>
</dbReference>
<dbReference type="InterPro" id="IPR050091">
    <property type="entry name" value="PKS_NRPS_Biosynth_Enz"/>
</dbReference>
<dbReference type="InterPro" id="IPR013154">
    <property type="entry name" value="ADH-like_N"/>
</dbReference>
<feature type="domain" description="PKS/mFAS DH" evidence="13">
    <location>
        <begin position="3961"/>
        <end position="4229"/>
    </location>
</feature>
<dbReference type="InterPro" id="IPR015083">
    <property type="entry name" value="NorB/c/GfsB-D-like_docking"/>
</dbReference>
<evidence type="ECO:0000313" key="14">
    <source>
        <dbReference type="EMBL" id="TDC91293.1"/>
    </source>
</evidence>
<evidence type="ECO:0000256" key="9">
    <source>
        <dbReference type="ARBA" id="ARBA00023315"/>
    </source>
</evidence>
<keyword evidence="6" id="KW-0677">Repeat</keyword>
<dbReference type="Gene3D" id="1.10.287.1960">
    <property type="match status" value="1"/>
</dbReference>
<feature type="active site" description="Proton acceptor; for dehydratase activity" evidence="10">
    <location>
        <position position="3993"/>
    </location>
</feature>
<feature type="domain" description="Carrier" evidence="11">
    <location>
        <begin position="3034"/>
        <end position="3109"/>
    </location>
</feature>
<dbReference type="InterPro" id="IPR016039">
    <property type="entry name" value="Thiolase-like"/>
</dbReference>
<dbReference type="Pfam" id="PF13602">
    <property type="entry name" value="ADH_zinc_N_2"/>
    <property type="match status" value="1"/>
</dbReference>
<dbReference type="Gene3D" id="3.40.366.10">
    <property type="entry name" value="Malonyl-Coenzyme A Acyl Carrier Protein, domain 2"/>
    <property type="match status" value="4"/>
</dbReference>
<dbReference type="InterPro" id="IPR020843">
    <property type="entry name" value="ER"/>
</dbReference>
<keyword evidence="15" id="KW-1185">Reference proteome</keyword>
<dbReference type="Gene3D" id="3.40.50.720">
    <property type="entry name" value="NAD(P)-binding Rossmann-like Domain"/>
    <property type="match status" value="6"/>
</dbReference>
<dbReference type="Pfam" id="PF18369">
    <property type="entry name" value="PKS_DE"/>
    <property type="match status" value="1"/>
</dbReference>
<dbReference type="SMART" id="SM00822">
    <property type="entry name" value="PKS_KR"/>
    <property type="match status" value="4"/>
</dbReference>
<dbReference type="Pfam" id="PF08990">
    <property type="entry name" value="Docking"/>
    <property type="match status" value="1"/>
</dbReference>
<dbReference type="Gene3D" id="6.10.140.1830">
    <property type="match status" value="1"/>
</dbReference>
<evidence type="ECO:0000259" key="12">
    <source>
        <dbReference type="PROSITE" id="PS52004"/>
    </source>
</evidence>
<dbReference type="Pfam" id="PF00698">
    <property type="entry name" value="Acyl_transf_1"/>
    <property type="match status" value="4"/>
</dbReference>
<dbReference type="InterPro" id="IPR016035">
    <property type="entry name" value="Acyl_Trfase/lysoPLipase"/>
</dbReference>
<dbReference type="SUPFAM" id="SSF55048">
    <property type="entry name" value="Probable ACP-binding domain of malonyl-CoA ACP transacylase"/>
    <property type="match status" value="4"/>
</dbReference>
<dbReference type="InterPro" id="IPR009081">
    <property type="entry name" value="PP-bd_ACP"/>
</dbReference>
<dbReference type="GO" id="GO:0004315">
    <property type="term" value="F:3-oxoacyl-[acyl-carrier-protein] synthase activity"/>
    <property type="evidence" value="ECO:0007669"/>
    <property type="project" value="InterPro"/>
</dbReference>
<accession>A0A4R4URS0</accession>
<dbReference type="InterPro" id="IPR011032">
    <property type="entry name" value="GroES-like_sf"/>
</dbReference>
<dbReference type="SUPFAM" id="SSF51735">
    <property type="entry name" value="NAD(P)-binding Rossmann-fold domains"/>
    <property type="match status" value="9"/>
</dbReference>
<feature type="domain" description="Ketosynthase family 3 (KS3)" evidence="12">
    <location>
        <begin position="1672"/>
        <end position="2088"/>
    </location>
</feature>
<dbReference type="PROSITE" id="PS52004">
    <property type="entry name" value="KS3_2"/>
    <property type="match status" value="4"/>
</dbReference>
<keyword evidence="7" id="KW-0045">Antibiotic biosynthesis</keyword>